<dbReference type="Proteomes" id="UP000235145">
    <property type="component" value="Unassembled WGS sequence"/>
</dbReference>
<keyword evidence="3" id="KW-0813">Transport</keyword>
<protein>
    <submittedName>
        <fullName evidence="12">Uncharacterized protein</fullName>
    </submittedName>
</protein>
<comment type="similarity">
    <text evidence="2">Belongs to the ERD2 family.</text>
</comment>
<evidence type="ECO:0000256" key="11">
    <source>
        <dbReference type="SAM" id="Phobius"/>
    </source>
</evidence>
<accession>A0A9R1WIH9</accession>
<name>A0A9R1WIH9_LACSA</name>
<evidence type="ECO:0000256" key="5">
    <source>
        <dbReference type="ARBA" id="ARBA00022824"/>
    </source>
</evidence>
<evidence type="ECO:0000313" key="13">
    <source>
        <dbReference type="Proteomes" id="UP000235145"/>
    </source>
</evidence>
<dbReference type="GO" id="GO:0016192">
    <property type="term" value="P:vesicle-mediated transport"/>
    <property type="evidence" value="ECO:0007669"/>
    <property type="project" value="UniProtKB-KW"/>
</dbReference>
<evidence type="ECO:0000256" key="8">
    <source>
        <dbReference type="ARBA" id="ARBA00022989"/>
    </source>
</evidence>
<keyword evidence="7" id="KW-0653">Protein transport</keyword>
<evidence type="ECO:0000256" key="9">
    <source>
        <dbReference type="ARBA" id="ARBA00023136"/>
    </source>
</evidence>
<feature type="transmembrane region" description="Helical" evidence="11">
    <location>
        <begin position="44"/>
        <end position="66"/>
    </location>
</feature>
<dbReference type="GO" id="GO:0046923">
    <property type="term" value="F:ER retention sequence binding"/>
    <property type="evidence" value="ECO:0007669"/>
    <property type="project" value="InterPro"/>
</dbReference>
<comment type="subcellular location">
    <subcellularLocation>
        <location evidence="1">Endoplasmic reticulum membrane</location>
        <topology evidence="1">Multi-pass membrane protein</topology>
    </subcellularLocation>
</comment>
<keyword evidence="6" id="KW-0931">ER-Golgi transport</keyword>
<evidence type="ECO:0000256" key="6">
    <source>
        <dbReference type="ARBA" id="ARBA00022892"/>
    </source>
</evidence>
<keyword evidence="9 11" id="KW-0472">Membrane</keyword>
<proteinExistence type="inferred from homology"/>
<evidence type="ECO:0000256" key="7">
    <source>
        <dbReference type="ARBA" id="ARBA00022927"/>
    </source>
</evidence>
<keyword evidence="10" id="KW-0675">Receptor</keyword>
<dbReference type="GO" id="GO:0005789">
    <property type="term" value="C:endoplasmic reticulum membrane"/>
    <property type="evidence" value="ECO:0007669"/>
    <property type="project" value="UniProtKB-SubCell"/>
</dbReference>
<dbReference type="GO" id="GO:0015031">
    <property type="term" value="P:protein transport"/>
    <property type="evidence" value="ECO:0007669"/>
    <property type="project" value="UniProtKB-KW"/>
</dbReference>
<dbReference type="GO" id="GO:0006621">
    <property type="term" value="P:protein retention in ER lumen"/>
    <property type="evidence" value="ECO:0007669"/>
    <property type="project" value="InterPro"/>
</dbReference>
<reference evidence="12 13" key="1">
    <citation type="journal article" date="2017" name="Nat. Commun.">
        <title>Genome assembly with in vitro proximity ligation data and whole-genome triplication in lettuce.</title>
        <authorList>
            <person name="Reyes-Chin-Wo S."/>
            <person name="Wang Z."/>
            <person name="Yang X."/>
            <person name="Kozik A."/>
            <person name="Arikit S."/>
            <person name="Song C."/>
            <person name="Xia L."/>
            <person name="Froenicke L."/>
            <person name="Lavelle D.O."/>
            <person name="Truco M.J."/>
            <person name="Xia R."/>
            <person name="Zhu S."/>
            <person name="Xu C."/>
            <person name="Xu H."/>
            <person name="Xu X."/>
            <person name="Cox K."/>
            <person name="Korf I."/>
            <person name="Meyers B.C."/>
            <person name="Michelmore R.W."/>
        </authorList>
    </citation>
    <scope>NUCLEOTIDE SEQUENCE [LARGE SCALE GENOMIC DNA]</scope>
    <source>
        <strain evidence="13">cv. Salinas</strain>
        <tissue evidence="12">Seedlings</tissue>
    </source>
</reference>
<evidence type="ECO:0000256" key="4">
    <source>
        <dbReference type="ARBA" id="ARBA00022692"/>
    </source>
</evidence>
<dbReference type="InterPro" id="IPR000133">
    <property type="entry name" value="ER_ret_rcpt"/>
</dbReference>
<evidence type="ECO:0000256" key="10">
    <source>
        <dbReference type="ARBA" id="ARBA00023170"/>
    </source>
</evidence>
<dbReference type="EMBL" id="NBSK02000001">
    <property type="protein sequence ID" value="KAJ0224358.1"/>
    <property type="molecule type" value="Genomic_DNA"/>
</dbReference>
<keyword evidence="5" id="KW-0256">Endoplasmic reticulum</keyword>
<sequence>MDWLLSKRPECPPQKKLSLIGVAYRALYILNWICRYLTQPHFNGWISCFSGLIQTTLYADFFYYYFIRLMICQECLDYFPKIPHGLDLVSSMFKKRVAAEGTALVKEEEDAASNKRL</sequence>
<evidence type="ECO:0000256" key="3">
    <source>
        <dbReference type="ARBA" id="ARBA00022448"/>
    </source>
</evidence>
<dbReference type="PANTHER" id="PTHR10585">
    <property type="entry name" value="ER LUMEN PROTEIN RETAINING RECEPTOR"/>
    <property type="match status" value="1"/>
</dbReference>
<comment type="caution">
    <text evidence="12">The sequence shown here is derived from an EMBL/GenBank/DDBJ whole genome shotgun (WGS) entry which is preliminary data.</text>
</comment>
<evidence type="ECO:0000313" key="12">
    <source>
        <dbReference type="EMBL" id="KAJ0224358.1"/>
    </source>
</evidence>
<dbReference type="PRINTS" id="PR00660">
    <property type="entry name" value="ERLUMENR"/>
</dbReference>
<dbReference type="AlphaFoldDB" id="A0A9R1WIH9"/>
<keyword evidence="13" id="KW-1185">Reference proteome</keyword>
<keyword evidence="8 11" id="KW-1133">Transmembrane helix</keyword>
<evidence type="ECO:0000256" key="2">
    <source>
        <dbReference type="ARBA" id="ARBA00010120"/>
    </source>
</evidence>
<evidence type="ECO:0000256" key="1">
    <source>
        <dbReference type="ARBA" id="ARBA00004477"/>
    </source>
</evidence>
<gene>
    <name evidence="12" type="ORF">LSAT_V11C100046770</name>
</gene>
<organism evidence="12 13">
    <name type="scientific">Lactuca sativa</name>
    <name type="common">Garden lettuce</name>
    <dbReference type="NCBI Taxonomy" id="4236"/>
    <lineage>
        <taxon>Eukaryota</taxon>
        <taxon>Viridiplantae</taxon>
        <taxon>Streptophyta</taxon>
        <taxon>Embryophyta</taxon>
        <taxon>Tracheophyta</taxon>
        <taxon>Spermatophyta</taxon>
        <taxon>Magnoliopsida</taxon>
        <taxon>eudicotyledons</taxon>
        <taxon>Gunneridae</taxon>
        <taxon>Pentapetalae</taxon>
        <taxon>asterids</taxon>
        <taxon>campanulids</taxon>
        <taxon>Asterales</taxon>
        <taxon>Asteraceae</taxon>
        <taxon>Cichorioideae</taxon>
        <taxon>Cichorieae</taxon>
        <taxon>Lactucinae</taxon>
        <taxon>Lactuca</taxon>
    </lineage>
</organism>
<keyword evidence="4 11" id="KW-0812">Transmembrane</keyword>